<organism evidence="6 7">
    <name type="scientific">Bifidobacterium tibiigranuli</name>
    <dbReference type="NCBI Taxonomy" id="2172043"/>
    <lineage>
        <taxon>Bacteria</taxon>
        <taxon>Bacillati</taxon>
        <taxon>Actinomycetota</taxon>
        <taxon>Actinomycetes</taxon>
        <taxon>Bifidobacteriales</taxon>
        <taxon>Bifidobacteriaceae</taxon>
        <taxon>Bifidobacterium</taxon>
    </lineage>
</organism>
<dbReference type="PANTHER" id="PTHR30055:SF148">
    <property type="entry name" value="TETR-FAMILY TRANSCRIPTIONAL REGULATOR"/>
    <property type="match status" value="1"/>
</dbReference>
<evidence type="ECO:0000256" key="2">
    <source>
        <dbReference type="ARBA" id="ARBA00023125"/>
    </source>
</evidence>
<dbReference type="InterPro" id="IPR011075">
    <property type="entry name" value="TetR_C"/>
</dbReference>
<evidence type="ECO:0000313" key="6">
    <source>
        <dbReference type="EMBL" id="KAE8126440.1"/>
    </source>
</evidence>
<accession>A0A5N6RZ09</accession>
<evidence type="ECO:0000256" key="3">
    <source>
        <dbReference type="ARBA" id="ARBA00023163"/>
    </source>
</evidence>
<dbReference type="InterPro" id="IPR036271">
    <property type="entry name" value="Tet_transcr_reg_TetR-rel_C_sf"/>
</dbReference>
<dbReference type="SUPFAM" id="SSF48498">
    <property type="entry name" value="Tetracyclin repressor-like, C-terminal domain"/>
    <property type="match status" value="1"/>
</dbReference>
<dbReference type="SUPFAM" id="SSF46689">
    <property type="entry name" value="Homeodomain-like"/>
    <property type="match status" value="1"/>
</dbReference>
<dbReference type="GO" id="GO:0003700">
    <property type="term" value="F:DNA-binding transcription factor activity"/>
    <property type="evidence" value="ECO:0007669"/>
    <property type="project" value="TreeGrafter"/>
</dbReference>
<dbReference type="Gene3D" id="1.10.10.60">
    <property type="entry name" value="Homeodomain-like"/>
    <property type="match status" value="1"/>
</dbReference>
<comment type="caution">
    <text evidence="6">The sequence shown here is derived from an EMBL/GenBank/DDBJ whole genome shotgun (WGS) entry which is preliminary data.</text>
</comment>
<dbReference type="RefSeq" id="WP_152581753.1">
    <property type="nucleotide sequence ID" value="NZ_JALCCS010000012.1"/>
</dbReference>
<name>A0A5N6RZ09_9BIFI</name>
<dbReference type="Gene3D" id="1.10.357.10">
    <property type="entry name" value="Tetracycline Repressor, domain 2"/>
    <property type="match status" value="1"/>
</dbReference>
<proteinExistence type="predicted"/>
<dbReference type="OrthoDB" id="9796019at2"/>
<keyword evidence="7" id="KW-1185">Reference proteome</keyword>
<evidence type="ECO:0000259" key="5">
    <source>
        <dbReference type="PROSITE" id="PS50977"/>
    </source>
</evidence>
<feature type="domain" description="HTH tetR-type" evidence="5">
    <location>
        <begin position="14"/>
        <end position="74"/>
    </location>
</feature>
<dbReference type="InterPro" id="IPR009057">
    <property type="entry name" value="Homeodomain-like_sf"/>
</dbReference>
<dbReference type="GeneID" id="78128208"/>
<keyword evidence="1" id="KW-0805">Transcription regulation</keyword>
<dbReference type="Pfam" id="PF16859">
    <property type="entry name" value="TetR_C_11"/>
    <property type="match status" value="1"/>
</dbReference>
<evidence type="ECO:0000313" key="7">
    <source>
        <dbReference type="Proteomes" id="UP000325415"/>
    </source>
</evidence>
<dbReference type="GO" id="GO:0000976">
    <property type="term" value="F:transcription cis-regulatory region binding"/>
    <property type="evidence" value="ECO:0007669"/>
    <property type="project" value="TreeGrafter"/>
</dbReference>
<evidence type="ECO:0000256" key="4">
    <source>
        <dbReference type="PROSITE-ProRule" id="PRU00335"/>
    </source>
</evidence>
<dbReference type="InterPro" id="IPR050109">
    <property type="entry name" value="HTH-type_TetR-like_transc_reg"/>
</dbReference>
<gene>
    <name evidence="6" type="ORF">DDE84_11025</name>
</gene>
<dbReference type="AlphaFoldDB" id="A0A5N6RZ09"/>
<dbReference type="EMBL" id="QDAG01000013">
    <property type="protein sequence ID" value="KAE8126440.1"/>
    <property type="molecule type" value="Genomic_DNA"/>
</dbReference>
<dbReference type="PANTHER" id="PTHR30055">
    <property type="entry name" value="HTH-TYPE TRANSCRIPTIONAL REGULATOR RUTR"/>
    <property type="match status" value="1"/>
</dbReference>
<dbReference type="Proteomes" id="UP000325415">
    <property type="component" value="Unassembled WGS sequence"/>
</dbReference>
<dbReference type="PROSITE" id="PS50977">
    <property type="entry name" value="HTH_TETR_2"/>
    <property type="match status" value="1"/>
</dbReference>
<reference evidence="6 7" key="1">
    <citation type="submission" date="2018-04" db="EMBL/GenBank/DDBJ databases">
        <authorList>
            <person name="Eckel V.P."/>
            <person name="Vogel R.F."/>
        </authorList>
    </citation>
    <scope>NUCLEOTIDE SEQUENCE [LARGE SCALE GENOMIC DNA]</scope>
    <source>
        <strain evidence="7">TMW 2.1764</strain>
    </source>
</reference>
<evidence type="ECO:0000256" key="1">
    <source>
        <dbReference type="ARBA" id="ARBA00023015"/>
    </source>
</evidence>
<feature type="DNA-binding region" description="H-T-H motif" evidence="4">
    <location>
        <begin position="37"/>
        <end position="56"/>
    </location>
</feature>
<sequence length="232" mass="25790">METRAPTTRRRHGSDLEGDILDAAWRQILEQGLDSLTFESVAARARTSRPVLYRRWPTREELAAAALRRQLSAHDPSLPDTGSLRGDVIALLHEALDSKISVASLVAAMGVFPERHPTRFATLRDQVLAHGTPVMTILLSRERERGELPVDIPKCVADLPLRLLRDEILIAGRHVDDNAITSIVDDIFLPLIRAYQHGLHYGGNTMSSPEAGTHQADIRMDSSLQSENRTRS</sequence>
<protein>
    <submittedName>
        <fullName evidence="6">TetR/AcrR family transcriptional regulator</fullName>
    </submittedName>
</protein>
<keyword evidence="2 4" id="KW-0238">DNA-binding</keyword>
<dbReference type="InterPro" id="IPR001647">
    <property type="entry name" value="HTH_TetR"/>
</dbReference>
<keyword evidence="3" id="KW-0804">Transcription</keyword>
<dbReference type="Pfam" id="PF00440">
    <property type="entry name" value="TetR_N"/>
    <property type="match status" value="1"/>
</dbReference>